<protein>
    <submittedName>
        <fullName evidence="1">Uncharacterized protein</fullName>
    </submittedName>
</protein>
<comment type="caution">
    <text evidence="1">The sequence shown here is derived from an EMBL/GenBank/DDBJ whole genome shotgun (WGS) entry which is preliminary data.</text>
</comment>
<evidence type="ECO:0000313" key="2">
    <source>
        <dbReference type="Proteomes" id="UP001433508"/>
    </source>
</evidence>
<gene>
    <name evidence="1" type="ORF">V1525DRAFT_406141</name>
</gene>
<reference evidence="2" key="1">
    <citation type="journal article" date="2024" name="Front. Bioeng. Biotechnol.">
        <title>Genome-scale model development and genomic sequencing of the oleaginous clade Lipomyces.</title>
        <authorList>
            <person name="Czajka J.J."/>
            <person name="Han Y."/>
            <person name="Kim J."/>
            <person name="Mondo S.J."/>
            <person name="Hofstad B.A."/>
            <person name="Robles A."/>
            <person name="Haridas S."/>
            <person name="Riley R."/>
            <person name="LaButti K."/>
            <person name="Pangilinan J."/>
            <person name="Andreopoulos W."/>
            <person name="Lipzen A."/>
            <person name="Yan J."/>
            <person name="Wang M."/>
            <person name="Ng V."/>
            <person name="Grigoriev I.V."/>
            <person name="Spatafora J.W."/>
            <person name="Magnuson J.K."/>
            <person name="Baker S.E."/>
            <person name="Pomraning K.R."/>
        </authorList>
    </citation>
    <scope>NUCLEOTIDE SEQUENCE [LARGE SCALE GENOMIC DNA]</scope>
    <source>
        <strain evidence="2">CBS 7786</strain>
    </source>
</reference>
<dbReference type="EMBL" id="MU971381">
    <property type="protein sequence ID" value="KAK9236752.1"/>
    <property type="molecule type" value="Genomic_DNA"/>
</dbReference>
<name>A0ACC3T133_LIPKO</name>
<accession>A0ACC3T133</accession>
<keyword evidence="2" id="KW-1185">Reference proteome</keyword>
<organism evidence="1 2">
    <name type="scientific">Lipomyces kononenkoae</name>
    <name type="common">Yeast</name>
    <dbReference type="NCBI Taxonomy" id="34357"/>
    <lineage>
        <taxon>Eukaryota</taxon>
        <taxon>Fungi</taxon>
        <taxon>Dikarya</taxon>
        <taxon>Ascomycota</taxon>
        <taxon>Saccharomycotina</taxon>
        <taxon>Lipomycetes</taxon>
        <taxon>Lipomycetales</taxon>
        <taxon>Lipomycetaceae</taxon>
        <taxon>Lipomyces</taxon>
    </lineage>
</organism>
<evidence type="ECO:0000313" key="1">
    <source>
        <dbReference type="EMBL" id="KAK9236752.1"/>
    </source>
</evidence>
<sequence length="538" mass="58832">MAESPTAPPTAASTNGIEEAIPLEVIDPTAVLIQRLDSWRHAVDLLHDYSESHRVMYHNLSRDYERISKSVHDAPRFDAVETVRQNGDQPAHEGISGGFFAIREKSEGLIKAAVEAENAIKSSVIPHVERLSHDIKEHIRGLKSNGFKGVRDVEKARGQTQKQIELLGQQASSFGVFSGKPDPLKDPYIIYRGVLNKLDSQIMKENIQTDTLLTIQRDFKTFEAHVVGGIHQLFRLMDQTQTTFWNFQQECYSAITGAFTSIPLEFEWDQFVANNKQILANESAPKRSIDRVKFANQDHESTKPLIEGIIQRKATLKLSRTYNSAYYVVTPSKFLHQFASKDYGQSPEPEFSLFLPDANIGAMYPKETGKNKFKITGKDALKTISTKHTFEFKTPTYDDLVKWWNVIQDVATSGPGTLSRGSTMTSATAATAATAAAAAAPETAPETAETTSPVEPAADIPVAGTSLDPPEDTAGADSAATAPIVGPEPVSTDVESAYETPRSAGSDAAEPPVEVATQPSQAATDPSELLTEEGVWKE</sequence>
<dbReference type="Proteomes" id="UP001433508">
    <property type="component" value="Unassembled WGS sequence"/>
</dbReference>
<proteinExistence type="predicted"/>